<feature type="coiled-coil region" evidence="2">
    <location>
        <begin position="127"/>
        <end position="154"/>
    </location>
</feature>
<keyword evidence="4" id="KW-1185">Reference proteome</keyword>
<sequence>MNSFSIKTEQKYEAGDVALFKLFSGCQHALYTEEELQTVDPEIRNLEFILSNESCPCCSGKEELVTVEEIHRHTEVAELEESLKSEHPCDDSDLRASRWELDSAYIKQVKWAFDDQIKDPSHQIVYENHIHNARQRAESQLRSLEDKQIKVAAKGTATDQESIHSAKHETHLEWAKMQGEFFGRGWADMARPKPETPAVSPAHGDISITLTEKTYELELIVNSTRIERKLHYKVKYAGVQEISEWLPLAAIRDEQELLFEFHAKHPRKARPR</sequence>
<accession>A0A2J6R9X3</accession>
<evidence type="ECO:0000256" key="2">
    <source>
        <dbReference type="SAM" id="Coils"/>
    </source>
</evidence>
<dbReference type="InterPro" id="IPR016197">
    <property type="entry name" value="Chromo-like_dom_sf"/>
</dbReference>
<reference evidence="3 4" key="1">
    <citation type="submission" date="2016-04" db="EMBL/GenBank/DDBJ databases">
        <title>A degradative enzymes factory behind the ericoid mycorrhizal symbiosis.</title>
        <authorList>
            <consortium name="DOE Joint Genome Institute"/>
            <person name="Martino E."/>
            <person name="Morin E."/>
            <person name="Grelet G."/>
            <person name="Kuo A."/>
            <person name="Kohler A."/>
            <person name="Daghino S."/>
            <person name="Barry K."/>
            <person name="Choi C."/>
            <person name="Cichocki N."/>
            <person name="Clum A."/>
            <person name="Copeland A."/>
            <person name="Hainaut M."/>
            <person name="Haridas S."/>
            <person name="Labutti K."/>
            <person name="Lindquist E."/>
            <person name="Lipzen A."/>
            <person name="Khouja H.-R."/>
            <person name="Murat C."/>
            <person name="Ohm R."/>
            <person name="Olson A."/>
            <person name="Spatafora J."/>
            <person name="Veneault-Fourrey C."/>
            <person name="Henrissat B."/>
            <person name="Grigoriev I."/>
            <person name="Martin F."/>
            <person name="Perotto S."/>
        </authorList>
    </citation>
    <scope>NUCLEOTIDE SEQUENCE [LARGE SCALE GENOMIC DNA]</scope>
    <source>
        <strain evidence="3 4">F</strain>
    </source>
</reference>
<evidence type="ECO:0008006" key="5">
    <source>
        <dbReference type="Google" id="ProtNLM"/>
    </source>
</evidence>
<dbReference type="Proteomes" id="UP000235786">
    <property type="component" value="Unassembled WGS sequence"/>
</dbReference>
<comment type="subunit">
    <text evidence="1">Component of the NuA4 histone acetyltransferase complex.</text>
</comment>
<dbReference type="AlphaFoldDB" id="A0A2J6R9X3"/>
<organism evidence="3 4">
    <name type="scientific">Hyaloscypha variabilis (strain UAMH 11265 / GT02V1 / F)</name>
    <name type="common">Meliniomyces variabilis</name>
    <dbReference type="NCBI Taxonomy" id="1149755"/>
    <lineage>
        <taxon>Eukaryota</taxon>
        <taxon>Fungi</taxon>
        <taxon>Dikarya</taxon>
        <taxon>Ascomycota</taxon>
        <taxon>Pezizomycotina</taxon>
        <taxon>Leotiomycetes</taxon>
        <taxon>Helotiales</taxon>
        <taxon>Hyaloscyphaceae</taxon>
        <taxon>Hyaloscypha</taxon>
        <taxon>Hyaloscypha variabilis</taxon>
    </lineage>
</organism>
<evidence type="ECO:0000256" key="1">
    <source>
        <dbReference type="ARBA" id="ARBA00011353"/>
    </source>
</evidence>
<name>A0A2J6R9X3_HYAVF</name>
<dbReference type="SUPFAM" id="SSF54160">
    <property type="entry name" value="Chromo domain-like"/>
    <property type="match status" value="1"/>
</dbReference>
<gene>
    <name evidence="3" type="ORF">L207DRAFT_533460</name>
</gene>
<evidence type="ECO:0000313" key="4">
    <source>
        <dbReference type="Proteomes" id="UP000235786"/>
    </source>
</evidence>
<dbReference type="CDD" id="cd00024">
    <property type="entry name" value="CD_CSD"/>
    <property type="match status" value="1"/>
</dbReference>
<keyword evidence="2" id="KW-0175">Coiled coil</keyword>
<dbReference type="EMBL" id="KZ613952">
    <property type="protein sequence ID" value="PMD35318.1"/>
    <property type="molecule type" value="Genomic_DNA"/>
</dbReference>
<proteinExistence type="predicted"/>
<evidence type="ECO:0000313" key="3">
    <source>
        <dbReference type="EMBL" id="PMD35318.1"/>
    </source>
</evidence>
<dbReference type="Gene3D" id="2.40.50.40">
    <property type="match status" value="1"/>
</dbReference>
<protein>
    <recommendedName>
        <fullName evidence="5">Chromo domain-containing protein</fullName>
    </recommendedName>
</protein>